<evidence type="ECO:0000256" key="1">
    <source>
        <dbReference type="SAM" id="MobiDB-lite"/>
    </source>
</evidence>
<organism evidence="2 3">
    <name type="scientific">Temnothorax longispinosus</name>
    <dbReference type="NCBI Taxonomy" id="300112"/>
    <lineage>
        <taxon>Eukaryota</taxon>
        <taxon>Metazoa</taxon>
        <taxon>Ecdysozoa</taxon>
        <taxon>Arthropoda</taxon>
        <taxon>Hexapoda</taxon>
        <taxon>Insecta</taxon>
        <taxon>Pterygota</taxon>
        <taxon>Neoptera</taxon>
        <taxon>Endopterygota</taxon>
        <taxon>Hymenoptera</taxon>
        <taxon>Apocrita</taxon>
        <taxon>Aculeata</taxon>
        <taxon>Formicoidea</taxon>
        <taxon>Formicidae</taxon>
        <taxon>Myrmicinae</taxon>
        <taxon>Temnothorax</taxon>
    </lineage>
</organism>
<keyword evidence="3" id="KW-1185">Reference proteome</keyword>
<gene>
    <name evidence="2" type="ORF">DBV15_00205</name>
</gene>
<evidence type="ECO:0000313" key="3">
    <source>
        <dbReference type="Proteomes" id="UP000310200"/>
    </source>
</evidence>
<proteinExistence type="predicted"/>
<dbReference type="EMBL" id="QBLH01002732">
    <property type="protein sequence ID" value="TGZ47327.1"/>
    <property type="molecule type" value="Genomic_DNA"/>
</dbReference>
<name>A0A4S2KHM6_9HYME</name>
<dbReference type="Proteomes" id="UP000310200">
    <property type="component" value="Unassembled WGS sequence"/>
</dbReference>
<protein>
    <submittedName>
        <fullName evidence="2">Uncharacterized protein</fullName>
    </submittedName>
</protein>
<dbReference type="AlphaFoldDB" id="A0A4S2KHM6"/>
<feature type="compositionally biased region" description="Gly residues" evidence="1">
    <location>
        <begin position="71"/>
        <end position="80"/>
    </location>
</feature>
<evidence type="ECO:0000313" key="2">
    <source>
        <dbReference type="EMBL" id="TGZ47327.1"/>
    </source>
</evidence>
<comment type="caution">
    <text evidence="2">The sequence shown here is derived from an EMBL/GenBank/DDBJ whole genome shotgun (WGS) entry which is preliminary data.</text>
</comment>
<feature type="region of interest" description="Disordered" evidence="1">
    <location>
        <begin position="35"/>
        <end position="124"/>
    </location>
</feature>
<feature type="region of interest" description="Disordered" evidence="1">
    <location>
        <begin position="228"/>
        <end position="249"/>
    </location>
</feature>
<accession>A0A4S2KHM6</accession>
<reference evidence="2 3" key="1">
    <citation type="journal article" date="2019" name="Philos. Trans. R. Soc. Lond., B, Biol. Sci.">
        <title>Ant behaviour and brain gene expression of defending hosts depend on the ecological success of the intruding social parasite.</title>
        <authorList>
            <person name="Kaur R."/>
            <person name="Stoldt M."/>
            <person name="Jongepier E."/>
            <person name="Feldmeyer B."/>
            <person name="Menzel F."/>
            <person name="Bornberg-Bauer E."/>
            <person name="Foitzik S."/>
        </authorList>
    </citation>
    <scope>NUCLEOTIDE SEQUENCE [LARGE SCALE GENOMIC DNA]</scope>
    <source>
        <tissue evidence="2">Whole body</tissue>
    </source>
</reference>
<sequence>MSPRSRSRSGGVPRPYLARALSSLTEAPTTLPDLISHAWRDSSSSSGAGAERPPHTTVPPPWDARFRGCGRTDGGGGGGSALLAPLGSESTRSPGHVLAGRKAPPITRPSGRAQEDPELAPSGWPAHQAQPLPWLFPNFRACGAPSSPPPLSYPPATLFSPSLAPSSLPSPLPSCNPARAFRLSLSLPRAPDLSAAPRRCSLLSSSSPPILSVAGRDGTPYLMRYRTPNGEIRTSSSGPQARSRGVSSIRKARARGAKGTLCGYARRLRLLALGTSGPFQAQFLSSALFYVLCARECTFLSTRLNFGNLRPRAFVEQSLCVNENRGDKEWKLVCCFLIFTGDNYFLSEARRGFEYISRVANLRRCKCNLPAIFQLRARSDTRIVRSSFNEYQLNPRDELMPVINDSCARNGSTPSVTTVTLLGCVRKSHPSAHEYTAFSFYLSELEEEESIPG</sequence>